<evidence type="ECO:0000313" key="1">
    <source>
        <dbReference type="EMBL" id="MCZ8514427.1"/>
    </source>
</evidence>
<keyword evidence="2" id="KW-1185">Reference proteome</keyword>
<name>A0ABT4QC12_9BACL</name>
<organism evidence="1 2">
    <name type="scientific">Paenibacillus gyeongsangnamensis</name>
    <dbReference type="NCBI Taxonomy" id="3388067"/>
    <lineage>
        <taxon>Bacteria</taxon>
        <taxon>Bacillati</taxon>
        <taxon>Bacillota</taxon>
        <taxon>Bacilli</taxon>
        <taxon>Bacillales</taxon>
        <taxon>Paenibacillaceae</taxon>
        <taxon>Paenibacillus</taxon>
    </lineage>
</organism>
<sequence>MGYTESMRAFVAAHTGLPVILTNALMAKIVSEII</sequence>
<dbReference type="Proteomes" id="UP001527882">
    <property type="component" value="Unassembled WGS sequence"/>
</dbReference>
<dbReference type="EMBL" id="JAQAGZ010000012">
    <property type="protein sequence ID" value="MCZ8514427.1"/>
    <property type="molecule type" value="Genomic_DNA"/>
</dbReference>
<accession>A0ABT4QC12</accession>
<dbReference type="InterPro" id="IPR010843">
    <property type="entry name" value="Uncharacterised_AroM"/>
</dbReference>
<comment type="caution">
    <text evidence="1">The sequence shown here is derived from an EMBL/GenBank/DDBJ whole genome shotgun (WGS) entry which is preliminary data.</text>
</comment>
<dbReference type="RefSeq" id="WP_269882955.1">
    <property type="nucleotide sequence ID" value="NZ_JAQAGZ010000012.1"/>
</dbReference>
<protein>
    <submittedName>
        <fullName evidence="1">AroM family protein</fullName>
    </submittedName>
</protein>
<dbReference type="Pfam" id="PF07302">
    <property type="entry name" value="AroM"/>
    <property type="match status" value="1"/>
</dbReference>
<proteinExistence type="predicted"/>
<reference evidence="1 2" key="1">
    <citation type="submission" date="2022-12" db="EMBL/GenBank/DDBJ databases">
        <title>Draft genome sequence of Paenibacillus sp. dW9.</title>
        <authorList>
            <person name="Choi E.-W."/>
            <person name="Kim D.-U."/>
        </authorList>
    </citation>
    <scope>NUCLEOTIDE SEQUENCE [LARGE SCALE GENOMIC DNA]</scope>
    <source>
        <strain evidence="2">dW9</strain>
    </source>
</reference>
<evidence type="ECO:0000313" key="2">
    <source>
        <dbReference type="Proteomes" id="UP001527882"/>
    </source>
</evidence>
<gene>
    <name evidence="1" type="ORF">O9H85_18760</name>
</gene>